<dbReference type="EMBL" id="JACXVP010000011">
    <property type="protein sequence ID" value="KAG5577853.1"/>
    <property type="molecule type" value="Genomic_DNA"/>
</dbReference>
<evidence type="ECO:0000313" key="2">
    <source>
        <dbReference type="Proteomes" id="UP000824120"/>
    </source>
</evidence>
<accession>A0A9J5WRB9</accession>
<evidence type="ECO:0000313" key="1">
    <source>
        <dbReference type="EMBL" id="KAG5577853.1"/>
    </source>
</evidence>
<comment type="caution">
    <text evidence="1">The sequence shown here is derived from an EMBL/GenBank/DDBJ whole genome shotgun (WGS) entry which is preliminary data.</text>
</comment>
<proteinExistence type="predicted"/>
<name>A0A9J5WRB9_SOLCO</name>
<organism evidence="1 2">
    <name type="scientific">Solanum commersonii</name>
    <name type="common">Commerson's wild potato</name>
    <name type="synonym">Commerson's nightshade</name>
    <dbReference type="NCBI Taxonomy" id="4109"/>
    <lineage>
        <taxon>Eukaryota</taxon>
        <taxon>Viridiplantae</taxon>
        <taxon>Streptophyta</taxon>
        <taxon>Embryophyta</taxon>
        <taxon>Tracheophyta</taxon>
        <taxon>Spermatophyta</taxon>
        <taxon>Magnoliopsida</taxon>
        <taxon>eudicotyledons</taxon>
        <taxon>Gunneridae</taxon>
        <taxon>Pentapetalae</taxon>
        <taxon>asterids</taxon>
        <taxon>lamiids</taxon>
        <taxon>Solanales</taxon>
        <taxon>Solanaceae</taxon>
        <taxon>Solanoideae</taxon>
        <taxon>Solaneae</taxon>
        <taxon>Solanum</taxon>
    </lineage>
</organism>
<sequence length="68" mass="7574">MGSASRLVDEDVTRPEWKSCVKVVNSKREMQGALAVFFASPATGKREPMSIFASFEYMNQVEASRLSN</sequence>
<gene>
    <name evidence="1" type="ORF">H5410_057987</name>
</gene>
<protein>
    <submittedName>
        <fullName evidence="1">Uncharacterized protein</fullName>
    </submittedName>
</protein>
<dbReference type="Proteomes" id="UP000824120">
    <property type="component" value="Chromosome 11"/>
</dbReference>
<reference evidence="1 2" key="1">
    <citation type="submission" date="2020-09" db="EMBL/GenBank/DDBJ databases">
        <title>De no assembly of potato wild relative species, Solanum commersonii.</title>
        <authorList>
            <person name="Cho K."/>
        </authorList>
    </citation>
    <scope>NUCLEOTIDE SEQUENCE [LARGE SCALE GENOMIC DNA]</scope>
    <source>
        <strain evidence="1">LZ3.2</strain>
        <tissue evidence="1">Leaf</tissue>
    </source>
</reference>
<keyword evidence="2" id="KW-1185">Reference proteome</keyword>
<dbReference type="AlphaFoldDB" id="A0A9J5WRB9"/>